<feature type="compositionally biased region" description="Basic and acidic residues" evidence="1">
    <location>
        <begin position="231"/>
        <end position="241"/>
    </location>
</feature>
<comment type="caution">
    <text evidence="2">The sequence shown here is derived from an EMBL/GenBank/DDBJ whole genome shotgun (WGS) entry which is preliminary data.</text>
</comment>
<feature type="region of interest" description="Disordered" evidence="1">
    <location>
        <begin position="1"/>
        <end position="43"/>
    </location>
</feature>
<dbReference type="Proteomes" id="UP000813385">
    <property type="component" value="Unassembled WGS sequence"/>
</dbReference>
<evidence type="ECO:0000313" key="3">
    <source>
        <dbReference type="Proteomes" id="UP000813385"/>
    </source>
</evidence>
<protein>
    <submittedName>
        <fullName evidence="2">Uncharacterized protein</fullName>
    </submittedName>
</protein>
<accession>A0A8K0TNF8</accession>
<dbReference type="AlphaFoldDB" id="A0A8K0TNF8"/>
<feature type="compositionally biased region" description="Polar residues" evidence="1">
    <location>
        <begin position="220"/>
        <end position="230"/>
    </location>
</feature>
<reference evidence="2" key="1">
    <citation type="journal article" date="2021" name="Nat. Commun.">
        <title>Genetic determinants of endophytism in the Arabidopsis root mycobiome.</title>
        <authorList>
            <person name="Mesny F."/>
            <person name="Miyauchi S."/>
            <person name="Thiergart T."/>
            <person name="Pickel B."/>
            <person name="Atanasova L."/>
            <person name="Karlsson M."/>
            <person name="Huettel B."/>
            <person name="Barry K.W."/>
            <person name="Haridas S."/>
            <person name="Chen C."/>
            <person name="Bauer D."/>
            <person name="Andreopoulos W."/>
            <person name="Pangilinan J."/>
            <person name="LaButti K."/>
            <person name="Riley R."/>
            <person name="Lipzen A."/>
            <person name="Clum A."/>
            <person name="Drula E."/>
            <person name="Henrissat B."/>
            <person name="Kohler A."/>
            <person name="Grigoriev I.V."/>
            <person name="Martin F.M."/>
            <person name="Hacquard S."/>
        </authorList>
    </citation>
    <scope>NUCLEOTIDE SEQUENCE</scope>
    <source>
        <strain evidence="2">MPI-CAGE-AT-0016</strain>
    </source>
</reference>
<name>A0A8K0TNF8_9PEZI</name>
<feature type="region of interest" description="Disordered" evidence="1">
    <location>
        <begin position="301"/>
        <end position="374"/>
    </location>
</feature>
<proteinExistence type="predicted"/>
<feature type="compositionally biased region" description="Polar residues" evidence="1">
    <location>
        <begin position="24"/>
        <end position="43"/>
    </location>
</feature>
<feature type="region of interest" description="Disordered" evidence="1">
    <location>
        <begin position="195"/>
        <end position="251"/>
    </location>
</feature>
<feature type="compositionally biased region" description="Low complexity" evidence="1">
    <location>
        <begin position="319"/>
        <end position="329"/>
    </location>
</feature>
<feature type="non-terminal residue" evidence="2">
    <location>
        <position position="1"/>
    </location>
</feature>
<gene>
    <name evidence="2" type="ORF">B0T11DRAFT_353565</name>
</gene>
<dbReference type="EMBL" id="JAGPXD010000003">
    <property type="protein sequence ID" value="KAH7363366.1"/>
    <property type="molecule type" value="Genomic_DNA"/>
</dbReference>
<keyword evidence="3" id="KW-1185">Reference proteome</keyword>
<organism evidence="2 3">
    <name type="scientific">Plectosphaerella cucumerina</name>
    <dbReference type="NCBI Taxonomy" id="40658"/>
    <lineage>
        <taxon>Eukaryota</taxon>
        <taxon>Fungi</taxon>
        <taxon>Dikarya</taxon>
        <taxon>Ascomycota</taxon>
        <taxon>Pezizomycotina</taxon>
        <taxon>Sordariomycetes</taxon>
        <taxon>Hypocreomycetidae</taxon>
        <taxon>Glomerellales</taxon>
        <taxon>Plectosphaerellaceae</taxon>
        <taxon>Plectosphaerella</taxon>
    </lineage>
</organism>
<evidence type="ECO:0000313" key="2">
    <source>
        <dbReference type="EMBL" id="KAH7363366.1"/>
    </source>
</evidence>
<sequence length="573" mass="62693">IINPQGLNRNLFPQLSSNKHHNTLHLSPQHSTSGPGTLDTMSRYSQILGGGPRVSNFYERPCLPENQFHIVPYPKPPSSSQSQNLDFINHFRNHFLTNAGDGLKFRGYWAAIQLYGGEEGMFDDMRETMAQNFVKWCRTAPDALDGFRSQARERGYEYPDTSNLDNTIYANVDKPFTASLEEAKNFVLTNPQPRWIRGRRSHPASEHRQKWPGMELVWPESQSTSPSANGEHNDAANEPKHAGPQAAEAAQPDLLPSQAGAVDSTSQSLKKALKLLQQAVDGEVSWKEFVKQAEDVVASAPPISDSNIDSADSREGGDAASPTVVASPPAENPGSQSADPQARQHAGDINPRKRALEDADPADGARPRPGPAPARQAIEHGFYEEAMLDMSRALSGPSWRLIVRKTIYEGQTWHILAWGSQAVGMSAGLGRAMHWIFKNHIEASSTWSGLSLQLALRFSGMEQYTALQQVRKASSLSRRTVKHLARRAYFRSSMSIAEQAKTAAALVSRLMDGGEGMVLQRMKRLSVADLISEGAAIDDSGVAAILGGDPEEYMGNGADQVYSAGLPDFVELD</sequence>
<evidence type="ECO:0000256" key="1">
    <source>
        <dbReference type="SAM" id="MobiDB-lite"/>
    </source>
</evidence>
<feature type="compositionally biased region" description="Polar residues" evidence="1">
    <location>
        <begin position="1"/>
        <end position="17"/>
    </location>
</feature>
<dbReference type="OrthoDB" id="10520182at2759"/>